<evidence type="ECO:0000313" key="3">
    <source>
        <dbReference type="Proteomes" id="UP001556367"/>
    </source>
</evidence>
<dbReference type="Proteomes" id="UP001556367">
    <property type="component" value="Unassembled WGS sequence"/>
</dbReference>
<name>A0ABR3JIA5_9AGAR</name>
<protein>
    <submittedName>
        <fullName evidence="2">Uncharacterized protein</fullName>
    </submittedName>
</protein>
<comment type="caution">
    <text evidence="2">The sequence shown here is derived from an EMBL/GenBank/DDBJ whole genome shotgun (WGS) entry which is preliminary data.</text>
</comment>
<proteinExistence type="predicted"/>
<evidence type="ECO:0000256" key="1">
    <source>
        <dbReference type="SAM" id="MobiDB-lite"/>
    </source>
</evidence>
<accession>A0ABR3JIA5</accession>
<evidence type="ECO:0000313" key="2">
    <source>
        <dbReference type="EMBL" id="KAL0954911.1"/>
    </source>
</evidence>
<feature type="region of interest" description="Disordered" evidence="1">
    <location>
        <begin position="343"/>
        <end position="363"/>
    </location>
</feature>
<reference evidence="3" key="1">
    <citation type="submission" date="2024-06" db="EMBL/GenBank/DDBJ databases">
        <title>Multi-omics analyses provide insights into the biosynthesis of the anticancer antibiotic pleurotin in Hohenbuehelia grisea.</title>
        <authorList>
            <person name="Weaver J.A."/>
            <person name="Alberti F."/>
        </authorList>
    </citation>
    <scope>NUCLEOTIDE SEQUENCE [LARGE SCALE GENOMIC DNA]</scope>
    <source>
        <strain evidence="3">T-177</strain>
    </source>
</reference>
<dbReference type="EMBL" id="JASNQZ010000007">
    <property type="protein sequence ID" value="KAL0954911.1"/>
    <property type="molecule type" value="Genomic_DNA"/>
</dbReference>
<organism evidence="2 3">
    <name type="scientific">Hohenbuehelia grisea</name>
    <dbReference type="NCBI Taxonomy" id="104357"/>
    <lineage>
        <taxon>Eukaryota</taxon>
        <taxon>Fungi</taxon>
        <taxon>Dikarya</taxon>
        <taxon>Basidiomycota</taxon>
        <taxon>Agaricomycotina</taxon>
        <taxon>Agaricomycetes</taxon>
        <taxon>Agaricomycetidae</taxon>
        <taxon>Agaricales</taxon>
        <taxon>Pleurotineae</taxon>
        <taxon>Pleurotaceae</taxon>
        <taxon>Hohenbuehelia</taxon>
    </lineage>
</organism>
<gene>
    <name evidence="2" type="ORF">HGRIS_003843</name>
</gene>
<sequence>MLLRNQTNGLPFPAPQDIHAETLDDSMYHYLFQKLDSALEMVNRFIAKRTEWSEASDGSTLAYSLGPEVRLNSEFSRFGQAFFALCAIQALSSDPKTTVSMQFIGELLFDLANHFRVLCCESDAALCATAAAEIYSRLYSSTRSNDFLGLLAASLDRLTSNTKDREKALATGGEAVTAWVELNRPSCRDQDAIGLAHSLVRNSDRLSSVGRFDEALESSCQGFYLIRNTGMSMESRSFLWQGFGEATVGLTTPPKPDRLLGIADIEVTVLYSYARNLAACGQYNHAFATGLEAIGSYEALVRTMPLCCRAAGWNRRLHRLRRKMPSWVPLTRQPSQRFLLAFGPRQQNEPNEESPETSATILP</sequence>
<keyword evidence="3" id="KW-1185">Reference proteome</keyword>